<evidence type="ECO:0000259" key="7">
    <source>
        <dbReference type="PROSITE" id="PS50888"/>
    </source>
</evidence>
<accession>A0A8J5SKB7</accession>
<reference evidence="8" key="1">
    <citation type="journal article" date="2021" name="bioRxiv">
        <title>Whole Genome Assembly and Annotation of Northern Wild Rice, Zizania palustris L., Supports a Whole Genome Duplication in the Zizania Genus.</title>
        <authorList>
            <person name="Haas M."/>
            <person name="Kono T."/>
            <person name="Macchietto M."/>
            <person name="Millas R."/>
            <person name="McGilp L."/>
            <person name="Shao M."/>
            <person name="Duquette J."/>
            <person name="Hirsch C.N."/>
            <person name="Kimball J."/>
        </authorList>
    </citation>
    <scope>NUCLEOTIDE SEQUENCE</scope>
    <source>
        <tissue evidence="8">Fresh leaf tissue</tissue>
    </source>
</reference>
<feature type="compositionally biased region" description="Low complexity" evidence="6">
    <location>
        <begin position="249"/>
        <end position="262"/>
    </location>
</feature>
<dbReference type="EMBL" id="JAAALK010000284">
    <property type="protein sequence ID" value="KAG8067109.1"/>
    <property type="molecule type" value="Genomic_DNA"/>
</dbReference>
<feature type="compositionally biased region" description="Low complexity" evidence="6">
    <location>
        <begin position="214"/>
        <end position="226"/>
    </location>
</feature>
<dbReference type="GO" id="GO:0046983">
    <property type="term" value="F:protein dimerization activity"/>
    <property type="evidence" value="ECO:0007669"/>
    <property type="project" value="InterPro"/>
</dbReference>
<feature type="region of interest" description="Disordered" evidence="6">
    <location>
        <begin position="212"/>
        <end position="327"/>
    </location>
</feature>
<evidence type="ECO:0000256" key="5">
    <source>
        <dbReference type="ARBA" id="ARBA00023242"/>
    </source>
</evidence>
<dbReference type="Proteomes" id="UP000729402">
    <property type="component" value="Unassembled WGS sequence"/>
</dbReference>
<dbReference type="InterPro" id="IPR047265">
    <property type="entry name" value="PIF1-like_bHLH"/>
</dbReference>
<dbReference type="InterPro" id="IPR044273">
    <property type="entry name" value="PIF3-like"/>
</dbReference>
<dbReference type="InterPro" id="IPR011598">
    <property type="entry name" value="bHLH_dom"/>
</dbReference>
<dbReference type="Pfam" id="PF00010">
    <property type="entry name" value="HLH"/>
    <property type="match status" value="1"/>
</dbReference>
<evidence type="ECO:0000256" key="3">
    <source>
        <dbReference type="ARBA" id="ARBA00023015"/>
    </source>
</evidence>
<evidence type="ECO:0000313" key="9">
    <source>
        <dbReference type="Proteomes" id="UP000729402"/>
    </source>
</evidence>
<keyword evidence="9" id="KW-1185">Reference proteome</keyword>
<dbReference type="PROSITE" id="PS50888">
    <property type="entry name" value="BHLH"/>
    <property type="match status" value="1"/>
</dbReference>
<feature type="compositionally biased region" description="Basic and acidic residues" evidence="6">
    <location>
        <begin position="311"/>
        <end position="327"/>
    </location>
</feature>
<dbReference type="PANTHER" id="PTHR46807:SF6">
    <property type="entry name" value="TRANSCRIPTION FACTOR APG"/>
    <property type="match status" value="1"/>
</dbReference>
<dbReference type="PANTHER" id="PTHR46807">
    <property type="entry name" value="TRANSCRIPTION FACTOR PIF3"/>
    <property type="match status" value="1"/>
</dbReference>
<evidence type="ECO:0000313" key="8">
    <source>
        <dbReference type="EMBL" id="KAG8067109.1"/>
    </source>
</evidence>
<feature type="region of interest" description="Disordered" evidence="6">
    <location>
        <begin position="131"/>
        <end position="156"/>
    </location>
</feature>
<organism evidence="8 9">
    <name type="scientific">Zizania palustris</name>
    <name type="common">Northern wild rice</name>
    <dbReference type="NCBI Taxonomy" id="103762"/>
    <lineage>
        <taxon>Eukaryota</taxon>
        <taxon>Viridiplantae</taxon>
        <taxon>Streptophyta</taxon>
        <taxon>Embryophyta</taxon>
        <taxon>Tracheophyta</taxon>
        <taxon>Spermatophyta</taxon>
        <taxon>Magnoliopsida</taxon>
        <taxon>Liliopsida</taxon>
        <taxon>Poales</taxon>
        <taxon>Poaceae</taxon>
        <taxon>BOP clade</taxon>
        <taxon>Oryzoideae</taxon>
        <taxon>Oryzeae</taxon>
        <taxon>Zizaniinae</taxon>
        <taxon>Zizania</taxon>
    </lineage>
</organism>
<dbReference type="AlphaFoldDB" id="A0A8J5SKB7"/>
<keyword evidence="5" id="KW-0539">Nucleus</keyword>
<dbReference type="GO" id="GO:0003700">
    <property type="term" value="F:DNA-binding transcription factor activity"/>
    <property type="evidence" value="ECO:0007669"/>
    <property type="project" value="InterPro"/>
</dbReference>
<keyword evidence="3" id="KW-0805">Transcription regulation</keyword>
<feature type="compositionally biased region" description="Polar residues" evidence="6">
    <location>
        <begin position="277"/>
        <end position="287"/>
    </location>
</feature>
<proteinExistence type="inferred from homology"/>
<protein>
    <recommendedName>
        <fullName evidence="7">BHLH domain-containing protein</fullName>
    </recommendedName>
</protein>
<comment type="similarity">
    <text evidence="2">Belongs to the bHLH protein family.</text>
</comment>
<evidence type="ECO:0000256" key="4">
    <source>
        <dbReference type="ARBA" id="ARBA00023163"/>
    </source>
</evidence>
<evidence type="ECO:0000256" key="1">
    <source>
        <dbReference type="ARBA" id="ARBA00004123"/>
    </source>
</evidence>
<dbReference type="CDD" id="cd11445">
    <property type="entry name" value="bHLH_AtPIF_like"/>
    <property type="match status" value="1"/>
</dbReference>
<gene>
    <name evidence="8" type="ORF">GUJ93_ZPchr0005g15459</name>
</gene>
<feature type="region of interest" description="Disordered" evidence="6">
    <location>
        <begin position="453"/>
        <end position="475"/>
    </location>
</feature>
<feature type="compositionally biased region" description="Pro residues" evidence="6">
    <location>
        <begin position="138"/>
        <end position="148"/>
    </location>
</feature>
<comment type="subcellular location">
    <subcellularLocation>
        <location evidence="1">Nucleus</location>
    </subcellularLocation>
</comment>
<keyword evidence="4" id="KW-0804">Transcription</keyword>
<evidence type="ECO:0000256" key="6">
    <source>
        <dbReference type="SAM" id="MobiDB-lite"/>
    </source>
</evidence>
<feature type="compositionally biased region" description="Polar residues" evidence="6">
    <location>
        <begin position="457"/>
        <end position="466"/>
    </location>
</feature>
<sequence length="573" mass="60368">MSETGNELAELLWDNGPAIRRAPPPFPPFTCSAASTSKAQELFKNPSAAPAAHVRDDGLGHVIPMRDAGHDGDDDDAVPWLHYPVVDGDGDGDGDGDADTAPLPPDYCSAFLSGFSDLPAAVASREPCSSSHGAVVPTAPPPAEPVPKQPRQSGDGVMNFTFFSRLLQRPPGGDSASAAETTGIPVESTVVQTATNLLRSTPLFSEQRMAWLQPPKASSRAAAAAAPPAPLAPTSRQRETAAPPEPRAPEASPPAAMATTSSVCSGNGHRTHLKRSGGNQSAEWSASQDEDLDDEPGPLRRSAARSSKRSRTAEVHNMSERRRRDRINEKMRALQELIPNCNKIDKASMLEEAIEYLKTLQLQVQMMSMGTGLCVPPMLLPAAAALQHLQMQQMAPMAAHFSHLGAMGLGFGMAAGAFDMVPIPRLAGAQFPCPMYPGAPPMAMFGAPPAPAPFPHQATSAEQTPTHAAAPGGADAGGDVPVVPQVHIHTVSPRCSMPSTTVSDHDAIAASLSGTSEAAAQPHVTVPARPARRSIRAGGALRLHHLRLPLLHLCLLACSIRQRRIAELRLNCF</sequence>
<dbReference type="SMART" id="SM00353">
    <property type="entry name" value="HLH"/>
    <property type="match status" value="1"/>
</dbReference>
<evidence type="ECO:0000256" key="2">
    <source>
        <dbReference type="ARBA" id="ARBA00005510"/>
    </source>
</evidence>
<comment type="caution">
    <text evidence="8">The sequence shown here is derived from an EMBL/GenBank/DDBJ whole genome shotgun (WGS) entry which is preliminary data.</text>
</comment>
<name>A0A8J5SKB7_ZIZPA</name>
<dbReference type="OrthoDB" id="690068at2759"/>
<dbReference type="FunFam" id="4.10.280.10:FF:000004">
    <property type="entry name" value="Basic helix-loop-helix transcription factor"/>
    <property type="match status" value="1"/>
</dbReference>
<feature type="domain" description="BHLH" evidence="7">
    <location>
        <begin position="311"/>
        <end position="360"/>
    </location>
</feature>
<reference evidence="8" key="2">
    <citation type="submission" date="2021-02" db="EMBL/GenBank/DDBJ databases">
        <authorList>
            <person name="Kimball J.A."/>
            <person name="Haas M.W."/>
            <person name="Macchietto M."/>
            <person name="Kono T."/>
            <person name="Duquette J."/>
            <person name="Shao M."/>
        </authorList>
    </citation>
    <scope>NUCLEOTIDE SEQUENCE</scope>
    <source>
        <tissue evidence="8">Fresh leaf tissue</tissue>
    </source>
</reference>
<dbReference type="GO" id="GO:0005634">
    <property type="term" value="C:nucleus"/>
    <property type="evidence" value="ECO:0007669"/>
    <property type="project" value="UniProtKB-SubCell"/>
</dbReference>